<feature type="compositionally biased region" description="Basic residues" evidence="1">
    <location>
        <begin position="87"/>
        <end position="97"/>
    </location>
</feature>
<dbReference type="AlphaFoldDB" id="A0A2V5IEA4"/>
<keyword evidence="3" id="KW-1185">Reference proteome</keyword>
<gene>
    <name evidence="2" type="ORF">BP00DRAFT_65253</name>
</gene>
<feature type="region of interest" description="Disordered" evidence="1">
    <location>
        <begin position="79"/>
        <end position="106"/>
    </location>
</feature>
<sequence>MPWLGLGLMGSNAKQRSRSASFRLASGQKILRPLSFSQILITPSHCFDPGLATHLPFSRFVTWVILSRFFPFSDDNPLSCLSPIAHPSKKKKKKKKEASREMRGID</sequence>
<name>A0A2V5IEA4_9EURO</name>
<evidence type="ECO:0000256" key="1">
    <source>
        <dbReference type="SAM" id="MobiDB-lite"/>
    </source>
</evidence>
<evidence type="ECO:0000313" key="2">
    <source>
        <dbReference type="EMBL" id="PYI34421.1"/>
    </source>
</evidence>
<reference evidence="2 3" key="1">
    <citation type="submission" date="2018-02" db="EMBL/GenBank/DDBJ databases">
        <title>The genomes of Aspergillus section Nigri reveals drivers in fungal speciation.</title>
        <authorList>
            <consortium name="DOE Joint Genome Institute"/>
            <person name="Vesth T.C."/>
            <person name="Nybo J."/>
            <person name="Theobald S."/>
            <person name="Brandl J."/>
            <person name="Frisvad J.C."/>
            <person name="Nielsen K.F."/>
            <person name="Lyhne E.K."/>
            <person name="Kogle M.E."/>
            <person name="Kuo A."/>
            <person name="Riley R."/>
            <person name="Clum A."/>
            <person name="Nolan M."/>
            <person name="Lipzen A."/>
            <person name="Salamov A."/>
            <person name="Henrissat B."/>
            <person name="Wiebenga A."/>
            <person name="De vries R.P."/>
            <person name="Grigoriev I.V."/>
            <person name="Mortensen U.H."/>
            <person name="Andersen M.R."/>
            <person name="Baker S.E."/>
        </authorList>
    </citation>
    <scope>NUCLEOTIDE SEQUENCE [LARGE SCALE GENOMIC DNA]</scope>
    <source>
        <strain evidence="2 3">CBS 114.80</strain>
    </source>
</reference>
<evidence type="ECO:0000313" key="3">
    <source>
        <dbReference type="Proteomes" id="UP000248817"/>
    </source>
</evidence>
<organism evidence="2 3">
    <name type="scientific">Aspergillus indologenus CBS 114.80</name>
    <dbReference type="NCBI Taxonomy" id="1450541"/>
    <lineage>
        <taxon>Eukaryota</taxon>
        <taxon>Fungi</taxon>
        <taxon>Dikarya</taxon>
        <taxon>Ascomycota</taxon>
        <taxon>Pezizomycotina</taxon>
        <taxon>Eurotiomycetes</taxon>
        <taxon>Eurotiomycetidae</taxon>
        <taxon>Eurotiales</taxon>
        <taxon>Aspergillaceae</taxon>
        <taxon>Aspergillus</taxon>
        <taxon>Aspergillus subgen. Circumdati</taxon>
    </lineage>
</organism>
<proteinExistence type="predicted"/>
<protein>
    <submittedName>
        <fullName evidence="2">Uncharacterized protein</fullName>
    </submittedName>
</protein>
<accession>A0A2V5IEA4</accession>
<dbReference type="EMBL" id="KZ825476">
    <property type="protein sequence ID" value="PYI34421.1"/>
    <property type="molecule type" value="Genomic_DNA"/>
</dbReference>
<dbReference type="Proteomes" id="UP000248817">
    <property type="component" value="Unassembled WGS sequence"/>
</dbReference>